<dbReference type="Gene3D" id="3.30.700.10">
    <property type="entry name" value="Glycoprotein, Type 4 Pilin"/>
    <property type="match status" value="1"/>
</dbReference>
<keyword evidence="13" id="KW-1185">Reference proteome</keyword>
<dbReference type="GO" id="GO:0015628">
    <property type="term" value="P:protein secretion by the type II secretion system"/>
    <property type="evidence" value="ECO:0007669"/>
    <property type="project" value="InterPro"/>
</dbReference>
<reference evidence="13" key="1">
    <citation type="submission" date="2015-07" db="EMBL/GenBank/DDBJ databases">
        <title>Discovery of a poly(ethylene terephthalate assimilation.</title>
        <authorList>
            <person name="Yoshida S."/>
            <person name="Hiraga K."/>
            <person name="Takehana T."/>
            <person name="Taniguchi I."/>
            <person name="Yamaji H."/>
            <person name="Maeda Y."/>
            <person name="Toyohara K."/>
            <person name="Miyamoto K."/>
            <person name="Kimura Y."/>
            <person name="Oda K."/>
        </authorList>
    </citation>
    <scope>NUCLEOTIDE SEQUENCE [LARGE SCALE GENOMIC DNA]</scope>
    <source>
        <strain evidence="13">NBRC 110686 / TISTR 2288 / 201-F6</strain>
    </source>
</reference>
<comment type="subcellular location">
    <subcellularLocation>
        <location evidence="1">Cell inner membrane</location>
        <topology evidence="1">Single-pass membrane protein</topology>
    </subcellularLocation>
</comment>
<evidence type="ECO:0000256" key="6">
    <source>
        <dbReference type="ARBA" id="ARBA00022519"/>
    </source>
</evidence>
<evidence type="ECO:0000256" key="1">
    <source>
        <dbReference type="ARBA" id="ARBA00004377"/>
    </source>
</evidence>
<feature type="domain" description="Type II secretion system protein GspG C-terminal" evidence="11">
    <location>
        <begin position="37"/>
        <end position="146"/>
    </location>
</feature>
<evidence type="ECO:0000256" key="3">
    <source>
        <dbReference type="ARBA" id="ARBA00020042"/>
    </source>
</evidence>
<reference evidence="12 13" key="2">
    <citation type="journal article" date="2016" name="Science">
        <title>A bacterium that degrades and assimilates poly(ethylene terephthalate).</title>
        <authorList>
            <person name="Yoshida S."/>
            <person name="Hiraga K."/>
            <person name="Takehana T."/>
            <person name="Taniguchi I."/>
            <person name="Yamaji H."/>
            <person name="Maeda Y."/>
            <person name="Toyohara K."/>
            <person name="Miyamoto K."/>
            <person name="Kimura Y."/>
            <person name="Oda K."/>
        </authorList>
    </citation>
    <scope>NUCLEOTIDE SEQUENCE [LARGE SCALE GENOMIC DNA]</scope>
    <source>
        <strain evidence="13">NBRC 110686 / TISTR 2288 / 201-F6</strain>
    </source>
</reference>
<evidence type="ECO:0000256" key="5">
    <source>
        <dbReference type="ARBA" id="ARBA00022481"/>
    </source>
</evidence>
<dbReference type="EMBL" id="BBYR01000002">
    <property type="protein sequence ID" value="GAP33869.1"/>
    <property type="molecule type" value="Genomic_DNA"/>
</dbReference>
<evidence type="ECO:0000256" key="4">
    <source>
        <dbReference type="ARBA" id="ARBA00022475"/>
    </source>
</evidence>
<evidence type="ECO:0000256" key="8">
    <source>
        <dbReference type="ARBA" id="ARBA00022989"/>
    </source>
</evidence>
<dbReference type="GO" id="GO:0015627">
    <property type="term" value="C:type II protein secretion system complex"/>
    <property type="evidence" value="ECO:0007669"/>
    <property type="project" value="InterPro"/>
</dbReference>
<dbReference type="Pfam" id="PF08334">
    <property type="entry name" value="T2SSG"/>
    <property type="match status" value="1"/>
</dbReference>
<protein>
    <recommendedName>
        <fullName evidence="3">Type II secretion system core protein G</fullName>
    </recommendedName>
</protein>
<dbReference type="InterPro" id="IPR010054">
    <property type="entry name" value="Type2_sec_GspG"/>
</dbReference>
<dbReference type="OrthoDB" id="9795612at2"/>
<organism evidence="12 13">
    <name type="scientific">Piscinibacter sakaiensis</name>
    <name type="common">Ideonella sakaiensis</name>
    <dbReference type="NCBI Taxonomy" id="1547922"/>
    <lineage>
        <taxon>Bacteria</taxon>
        <taxon>Pseudomonadati</taxon>
        <taxon>Pseudomonadota</taxon>
        <taxon>Betaproteobacteria</taxon>
        <taxon>Burkholderiales</taxon>
        <taxon>Sphaerotilaceae</taxon>
        <taxon>Piscinibacter</taxon>
    </lineage>
</organism>
<dbReference type="GO" id="GO:0005886">
    <property type="term" value="C:plasma membrane"/>
    <property type="evidence" value="ECO:0007669"/>
    <property type="project" value="UniProtKB-SubCell"/>
</dbReference>
<comment type="similarity">
    <text evidence="2">Belongs to the GSP G family.</text>
</comment>
<dbReference type="InterPro" id="IPR013545">
    <property type="entry name" value="T2SS_protein-GspG_C"/>
</dbReference>
<keyword evidence="5" id="KW-0488">Methylation</keyword>
<keyword evidence="8 10" id="KW-1133">Transmembrane helix</keyword>
<gene>
    <name evidence="12" type="ORF">ISF6_1124</name>
</gene>
<dbReference type="SUPFAM" id="SSF54523">
    <property type="entry name" value="Pili subunits"/>
    <property type="match status" value="1"/>
</dbReference>
<dbReference type="RefSeq" id="WP_054018039.1">
    <property type="nucleotide sequence ID" value="NZ_BBYR01000002.1"/>
</dbReference>
<dbReference type="NCBIfam" id="TIGR01710">
    <property type="entry name" value="typeII_sec_gspG"/>
    <property type="match status" value="1"/>
</dbReference>
<evidence type="ECO:0000259" key="11">
    <source>
        <dbReference type="Pfam" id="PF08334"/>
    </source>
</evidence>
<dbReference type="STRING" id="1547922.ISF6_1124"/>
<dbReference type="AlphaFoldDB" id="A0A0K8NUC2"/>
<sequence>MVSSSRRRPRRALGFTLLEMLVVMVIIGLLAGLVGPRMFGKVDTSKVQTAQTQIKMLRSAVGILQLDIGIAPPQDQGLKWLVEPPQEESLKALWKGPYIDGKLPLDPWSNPYVYRSPGLNGQPFSIISYGLDGKEGGEGLAADITN</sequence>
<comment type="caution">
    <text evidence="12">The sequence shown here is derived from an EMBL/GenBank/DDBJ whole genome shotgun (WGS) entry which is preliminary data.</text>
</comment>
<name>A0A0K8NUC2_PISS1</name>
<dbReference type="NCBIfam" id="TIGR02532">
    <property type="entry name" value="IV_pilin_GFxxxE"/>
    <property type="match status" value="1"/>
</dbReference>
<evidence type="ECO:0000256" key="10">
    <source>
        <dbReference type="SAM" id="Phobius"/>
    </source>
</evidence>
<dbReference type="PRINTS" id="PR00813">
    <property type="entry name" value="BCTERIALGSPG"/>
</dbReference>
<accession>A0A0K8NUC2</accession>
<keyword evidence="4" id="KW-1003">Cell membrane</keyword>
<evidence type="ECO:0000256" key="9">
    <source>
        <dbReference type="ARBA" id="ARBA00023136"/>
    </source>
</evidence>
<proteinExistence type="inferred from homology"/>
<dbReference type="InterPro" id="IPR045584">
    <property type="entry name" value="Pilin-like"/>
</dbReference>
<evidence type="ECO:0000256" key="2">
    <source>
        <dbReference type="ARBA" id="ARBA00009984"/>
    </source>
</evidence>
<evidence type="ECO:0000313" key="12">
    <source>
        <dbReference type="EMBL" id="GAP33869.1"/>
    </source>
</evidence>
<dbReference type="Proteomes" id="UP000037660">
    <property type="component" value="Unassembled WGS sequence"/>
</dbReference>
<keyword evidence="9 10" id="KW-0472">Membrane</keyword>
<feature type="transmembrane region" description="Helical" evidence="10">
    <location>
        <begin position="12"/>
        <end position="34"/>
    </location>
</feature>
<dbReference type="InterPro" id="IPR000983">
    <property type="entry name" value="Bac_GSPG_pilin"/>
</dbReference>
<dbReference type="InterPro" id="IPR012902">
    <property type="entry name" value="N_methyl_site"/>
</dbReference>
<evidence type="ECO:0000256" key="7">
    <source>
        <dbReference type="ARBA" id="ARBA00022692"/>
    </source>
</evidence>
<dbReference type="Pfam" id="PF07963">
    <property type="entry name" value="N_methyl"/>
    <property type="match status" value="1"/>
</dbReference>
<evidence type="ECO:0000313" key="13">
    <source>
        <dbReference type="Proteomes" id="UP000037660"/>
    </source>
</evidence>
<keyword evidence="6" id="KW-0997">Cell inner membrane</keyword>
<keyword evidence="7 10" id="KW-0812">Transmembrane</keyword>